<proteinExistence type="predicted"/>
<dbReference type="NCBIfam" id="NF006088">
    <property type="entry name" value="PRK08238.1"/>
    <property type="match status" value="1"/>
</dbReference>
<name>A0A7Z2G2W6_9BURK</name>
<dbReference type="GO" id="GO:0005886">
    <property type="term" value="C:plasma membrane"/>
    <property type="evidence" value="ECO:0007669"/>
    <property type="project" value="TreeGrafter"/>
</dbReference>
<comment type="subcellular location">
    <subcellularLocation>
        <location evidence="1">Membrane</location>
        <topology evidence="1">Multi-pass membrane protein</topology>
    </subcellularLocation>
</comment>
<feature type="transmembrane region" description="Helical" evidence="6">
    <location>
        <begin position="389"/>
        <end position="410"/>
    </location>
</feature>
<dbReference type="GO" id="GO:0016765">
    <property type="term" value="F:transferase activity, transferring alkyl or aryl (other than methyl) groups"/>
    <property type="evidence" value="ECO:0007669"/>
    <property type="project" value="InterPro"/>
</dbReference>
<keyword evidence="3 6" id="KW-0812">Transmembrane</keyword>
<evidence type="ECO:0000313" key="7">
    <source>
        <dbReference type="EMBL" id="QGZ53950.1"/>
    </source>
</evidence>
<dbReference type="OrthoDB" id="9803632at2"/>
<feature type="transmembrane region" description="Helical" evidence="6">
    <location>
        <begin position="318"/>
        <end position="336"/>
    </location>
</feature>
<reference evidence="7 8" key="1">
    <citation type="submission" date="2019-12" db="EMBL/GenBank/DDBJ databases">
        <title>Paraburkholderia acidiphila 7Q-K02 sp. nov and Paraburkholderia acidisoli DHF22 sp. nov., two strains isolated from forest soil.</title>
        <authorList>
            <person name="Gao Z."/>
            <person name="Qiu L."/>
        </authorList>
    </citation>
    <scope>NUCLEOTIDE SEQUENCE [LARGE SCALE GENOMIC DNA]</scope>
    <source>
        <strain evidence="7 8">7Q-K02</strain>
    </source>
</reference>
<evidence type="ECO:0000256" key="6">
    <source>
        <dbReference type="SAM" id="Phobius"/>
    </source>
</evidence>
<dbReference type="Gene3D" id="3.40.50.1000">
    <property type="entry name" value="HAD superfamily/HAD-like"/>
    <property type="match status" value="1"/>
</dbReference>
<dbReference type="GO" id="GO:0009247">
    <property type="term" value="P:glycolipid biosynthetic process"/>
    <property type="evidence" value="ECO:0007669"/>
    <property type="project" value="TreeGrafter"/>
</dbReference>
<dbReference type="SUPFAM" id="SSF56784">
    <property type="entry name" value="HAD-like"/>
    <property type="match status" value="1"/>
</dbReference>
<evidence type="ECO:0000256" key="4">
    <source>
        <dbReference type="ARBA" id="ARBA00022989"/>
    </source>
</evidence>
<keyword evidence="4 6" id="KW-1133">Transmembrane helix</keyword>
<dbReference type="InterPro" id="IPR023214">
    <property type="entry name" value="HAD_sf"/>
</dbReference>
<dbReference type="InterPro" id="IPR044878">
    <property type="entry name" value="UbiA_sf"/>
</dbReference>
<keyword evidence="2" id="KW-1003">Cell membrane</keyword>
<dbReference type="InterPro" id="IPR000537">
    <property type="entry name" value="UbiA_prenyltransferase"/>
</dbReference>
<evidence type="ECO:0000313" key="8">
    <source>
        <dbReference type="Proteomes" id="UP000434209"/>
    </source>
</evidence>
<feature type="transmembrane region" description="Helical" evidence="6">
    <location>
        <begin position="267"/>
        <end position="288"/>
    </location>
</feature>
<gene>
    <name evidence="7" type="ORF">FAZ97_02925</name>
</gene>
<dbReference type="RefSeq" id="WP_158757110.1">
    <property type="nucleotide sequence ID" value="NZ_CP046909.1"/>
</dbReference>
<organism evidence="7 8">
    <name type="scientific">Paraburkholderia acidiphila</name>
    <dbReference type="NCBI Taxonomy" id="2571747"/>
    <lineage>
        <taxon>Bacteria</taxon>
        <taxon>Pseudomonadati</taxon>
        <taxon>Pseudomonadota</taxon>
        <taxon>Betaproteobacteria</taxon>
        <taxon>Burkholderiales</taxon>
        <taxon>Burkholderiaceae</taxon>
        <taxon>Paraburkholderia</taxon>
    </lineage>
</organism>
<dbReference type="PANTHER" id="PTHR11048:SF5">
    <property type="entry name" value="DECAPRENYL-PHOSPHATE PHOSPHORIBOSYLTRANSFERASE"/>
    <property type="match status" value="1"/>
</dbReference>
<keyword evidence="5 6" id="KW-0472">Membrane</keyword>
<evidence type="ECO:0000256" key="1">
    <source>
        <dbReference type="ARBA" id="ARBA00004141"/>
    </source>
</evidence>
<dbReference type="CDD" id="cd13963">
    <property type="entry name" value="PT_UbiA_2"/>
    <property type="match status" value="1"/>
</dbReference>
<accession>A0A7Z2G2W6</accession>
<dbReference type="Proteomes" id="UP000434209">
    <property type="component" value="Chromosome 1"/>
</dbReference>
<dbReference type="InterPro" id="IPR036412">
    <property type="entry name" value="HAD-like_sf"/>
</dbReference>
<evidence type="ECO:0000256" key="2">
    <source>
        <dbReference type="ARBA" id="ARBA00022475"/>
    </source>
</evidence>
<evidence type="ECO:0000256" key="5">
    <source>
        <dbReference type="ARBA" id="ARBA00023136"/>
    </source>
</evidence>
<dbReference type="InterPro" id="IPR039653">
    <property type="entry name" value="Prenyltransferase"/>
</dbReference>
<protein>
    <submittedName>
        <fullName evidence="7">UbiA family prenyltransferase</fullName>
    </submittedName>
</protein>
<dbReference type="KEGG" id="pacp:FAZ97_02925"/>
<feature type="transmembrane region" description="Helical" evidence="6">
    <location>
        <begin position="422"/>
        <end position="440"/>
    </location>
</feature>
<feature type="transmembrane region" description="Helical" evidence="6">
    <location>
        <begin position="294"/>
        <end position="311"/>
    </location>
</feature>
<dbReference type="PANTHER" id="PTHR11048">
    <property type="entry name" value="PRENYLTRANSFERASES"/>
    <property type="match status" value="1"/>
</dbReference>
<dbReference type="AlphaFoldDB" id="A0A7Z2G2W6"/>
<keyword evidence="7" id="KW-0808">Transferase</keyword>
<evidence type="ECO:0000256" key="3">
    <source>
        <dbReference type="ARBA" id="ARBA00022692"/>
    </source>
</evidence>
<sequence>MATPAANSVPLCVDLDGTLTRTDLLFEAFFVLFKQNPLSIFLCIAWALRGRAYLKEQIAQRVNIDVGVLPYNTELLAWLRSERSGGRDLYLCTATNQRLASQIAAHVGLFTGVLASTASNNLLGKNKAQALVEQFGDHGFDYCGDARADVPVWQKARQAIVVGDKHIAAVARKANATTIFFEEKRRLIPLVLKEMRVHQWVKNVLIFVPLLTAHRYTDLHALTAACIAFASFSLLASSVYLLNDMLDLDADRRHARKRSRPFASGRLTLKFGIVLTIALLGAGAGLAVLLPWKFGAVLAAYFVATVAYSFALKRMTLVDVFTLACLYTVRVIAGGTATGIPLSYWLILFCVPIFLSLAMVKRYVELDTILREGKTEAAGRGYITQDISILRSFGTASAYLAVLVLALYMNTPEMRQLYQHPQALWATFALTLYWVSRIWMCAFRGNMHDDPIVFAFKDRASLAVMALCGLSMLLAT</sequence>
<feature type="transmembrane region" description="Helical" evidence="6">
    <location>
        <begin position="222"/>
        <end position="246"/>
    </location>
</feature>
<dbReference type="EMBL" id="CP046909">
    <property type="protein sequence ID" value="QGZ53950.1"/>
    <property type="molecule type" value="Genomic_DNA"/>
</dbReference>
<dbReference type="Gene3D" id="1.10.357.140">
    <property type="entry name" value="UbiA prenyltransferase"/>
    <property type="match status" value="1"/>
</dbReference>
<feature type="transmembrane region" description="Helical" evidence="6">
    <location>
        <begin position="342"/>
        <end position="360"/>
    </location>
</feature>
<keyword evidence="8" id="KW-1185">Reference proteome</keyword>
<dbReference type="Pfam" id="PF01040">
    <property type="entry name" value="UbiA"/>
    <property type="match status" value="1"/>
</dbReference>